<dbReference type="Pfam" id="PF04307">
    <property type="entry name" value="YdjM"/>
    <property type="match status" value="1"/>
</dbReference>
<feature type="transmembrane region" description="Helical" evidence="1">
    <location>
        <begin position="155"/>
        <end position="174"/>
    </location>
</feature>
<dbReference type="EMBL" id="LN614830">
    <property type="protein sequence ID" value="CEG60183.1"/>
    <property type="molecule type" value="Genomic_DNA"/>
</dbReference>
<dbReference type="RefSeq" id="WP_045098641.1">
    <property type="nucleotide sequence ID" value="NZ_CP020614.1"/>
</dbReference>
<dbReference type="InterPro" id="IPR053170">
    <property type="entry name" value="Transcription_regulator"/>
</dbReference>
<dbReference type="STRING" id="451.B6N58_11125"/>
<feature type="transmembrane region" description="Helical" evidence="1">
    <location>
        <begin position="127"/>
        <end position="148"/>
    </location>
</feature>
<gene>
    <name evidence="2" type="ORF">LMI_0862</name>
    <name evidence="3" type="ORF">SAMN02982997_02323</name>
</gene>
<dbReference type="InterPro" id="IPR007404">
    <property type="entry name" value="YdjM-like"/>
</dbReference>
<evidence type="ECO:0000313" key="4">
    <source>
        <dbReference type="Proteomes" id="UP000032414"/>
    </source>
</evidence>
<dbReference type="PATRIC" id="fig|451.8.peg.382"/>
<keyword evidence="1" id="KW-0812">Transmembrane</keyword>
<evidence type="ECO:0000313" key="2">
    <source>
        <dbReference type="EMBL" id="CEG60183.1"/>
    </source>
</evidence>
<dbReference type="AlphaFoldDB" id="A0A098GCJ8"/>
<dbReference type="EMBL" id="FMVN01000012">
    <property type="protein sequence ID" value="SCY63807.1"/>
    <property type="molecule type" value="Genomic_DNA"/>
</dbReference>
<organism evidence="2 4">
    <name type="scientific">Legionella micdadei</name>
    <name type="common">Tatlockia micdadei</name>
    <dbReference type="NCBI Taxonomy" id="451"/>
    <lineage>
        <taxon>Bacteria</taxon>
        <taxon>Pseudomonadati</taxon>
        <taxon>Pseudomonadota</taxon>
        <taxon>Gammaproteobacteria</taxon>
        <taxon>Legionellales</taxon>
        <taxon>Legionellaceae</taxon>
        <taxon>Legionella</taxon>
    </lineage>
</organism>
<dbReference type="Proteomes" id="UP000182998">
    <property type="component" value="Unassembled WGS sequence"/>
</dbReference>
<dbReference type="Proteomes" id="UP000032414">
    <property type="component" value="Chromosome I"/>
</dbReference>
<reference evidence="3 5" key="3">
    <citation type="submission" date="2016-10" db="EMBL/GenBank/DDBJ databases">
        <authorList>
            <person name="Varghese N."/>
            <person name="Submissions S."/>
        </authorList>
    </citation>
    <scope>NUCLEOTIDE SEQUENCE [LARGE SCALE GENOMIC DNA]</scope>
    <source>
        <strain evidence="3 5">ATCC 33218</strain>
    </source>
</reference>
<protein>
    <submittedName>
        <fullName evidence="3">Inner membrane protein</fullName>
    </submittedName>
</protein>
<evidence type="ECO:0000256" key="1">
    <source>
        <dbReference type="SAM" id="Phobius"/>
    </source>
</evidence>
<dbReference type="OrthoDB" id="9781927at2"/>
<evidence type="ECO:0000313" key="5">
    <source>
        <dbReference type="Proteomes" id="UP000182998"/>
    </source>
</evidence>
<dbReference type="PANTHER" id="PTHR40031:SF1">
    <property type="entry name" value="MEMBRANE-BOUND METAL-DEPENDENT HYDROLASE"/>
    <property type="match status" value="1"/>
</dbReference>
<feature type="transmembrane region" description="Helical" evidence="1">
    <location>
        <begin position="92"/>
        <end position="115"/>
    </location>
</feature>
<accession>A0A098GCJ8</accession>
<proteinExistence type="predicted"/>
<evidence type="ECO:0000313" key="3">
    <source>
        <dbReference type="EMBL" id="SCY63807.1"/>
    </source>
</evidence>
<keyword evidence="1" id="KW-0472">Membrane</keyword>
<dbReference type="HOGENOM" id="CLU_067817_0_0_6"/>
<keyword evidence="1" id="KW-1133">Transmembrane helix</keyword>
<dbReference type="KEGG" id="tmc:LMI_0862"/>
<keyword evidence="5" id="KW-1185">Reference proteome</keyword>
<sequence length="319" mass="36214">MDPITHGALGAACAQALLHNKDKRNAWVVGGIAAMTPDLDILISSQSNPMLSLLYHRNFTHSLLFIPVGGLLVALAFMLFKRFRNHWRFTLLAALIGYGTHGLLDACTSYGTMLFWPFSDLRISWDIVAIIDPVVTIPLVLGVAWTVIHDDRRGVFYTLIFVGLFFLFNTVQHYRALTKMQTYLKQQGFQLKRMRAFPYLASSTLWRTAAEVDSHLYVADVETSLTQKTRLKPVGTFPLFLPSHLPQSVRESPSQMRDFTIFNWFCDGYVILAQQQPLRLADGRYLFNDNPTLSLWGIQFLPGARHVDSLSFIKLEAMK</sequence>
<dbReference type="PANTHER" id="PTHR40031">
    <property type="entry name" value="HYPOTHETICAL MEMBRANE SPANNING PROTEIN"/>
    <property type="match status" value="1"/>
</dbReference>
<name>A0A098GCJ8_LEGMI</name>
<reference evidence="2" key="2">
    <citation type="submission" date="2014-09" db="EMBL/GenBank/DDBJ databases">
        <authorList>
            <person name="GOMEZ-VALERO Laura"/>
        </authorList>
    </citation>
    <scope>NUCLEOTIDE SEQUENCE</scope>
    <source>
        <strain evidence="2">ATCC33218</strain>
    </source>
</reference>
<feature type="transmembrane region" description="Helical" evidence="1">
    <location>
        <begin position="59"/>
        <end position="80"/>
    </location>
</feature>
<reference evidence="4" key="1">
    <citation type="submission" date="2014-09" db="EMBL/GenBank/DDBJ databases">
        <authorList>
            <person name="Gomez-Valero L."/>
        </authorList>
    </citation>
    <scope>NUCLEOTIDE SEQUENCE [LARGE SCALE GENOMIC DNA]</scope>
    <source>
        <strain evidence="4">ATCC33218</strain>
    </source>
</reference>